<proteinExistence type="predicted"/>
<accession>A0A9J5XUN4</accession>
<protein>
    <submittedName>
        <fullName evidence="1">Uncharacterized protein</fullName>
    </submittedName>
</protein>
<dbReference type="Proteomes" id="UP000824120">
    <property type="component" value="Chromosome 8"/>
</dbReference>
<organism evidence="1 2">
    <name type="scientific">Solanum commersonii</name>
    <name type="common">Commerson's wild potato</name>
    <name type="synonym">Commerson's nightshade</name>
    <dbReference type="NCBI Taxonomy" id="4109"/>
    <lineage>
        <taxon>Eukaryota</taxon>
        <taxon>Viridiplantae</taxon>
        <taxon>Streptophyta</taxon>
        <taxon>Embryophyta</taxon>
        <taxon>Tracheophyta</taxon>
        <taxon>Spermatophyta</taxon>
        <taxon>Magnoliopsida</taxon>
        <taxon>eudicotyledons</taxon>
        <taxon>Gunneridae</taxon>
        <taxon>Pentapetalae</taxon>
        <taxon>asterids</taxon>
        <taxon>lamiids</taxon>
        <taxon>Solanales</taxon>
        <taxon>Solanaceae</taxon>
        <taxon>Solanoideae</taxon>
        <taxon>Solaneae</taxon>
        <taxon>Solanum</taxon>
    </lineage>
</organism>
<keyword evidence="2" id="KW-1185">Reference proteome</keyword>
<comment type="caution">
    <text evidence="1">The sequence shown here is derived from an EMBL/GenBank/DDBJ whole genome shotgun (WGS) entry which is preliminary data.</text>
</comment>
<dbReference type="EMBL" id="JACXVP010000008">
    <property type="protein sequence ID" value="KAG5590646.1"/>
    <property type="molecule type" value="Genomic_DNA"/>
</dbReference>
<gene>
    <name evidence="1" type="ORF">H5410_041160</name>
</gene>
<sequence>MSMRGLQLNQRIHLTTTMISLEMKVWVIIQKRAWVIIQRRVQRRAWREQELGSQSNHSFSDETNLCINQTFSSKNELDSLYLYYNAAKTYSLKEFNNHFVKFKNKSLLWRFPLSILQCGKDLIEFVFVIKILDMSSYCFF</sequence>
<dbReference type="AlphaFoldDB" id="A0A9J5XUN4"/>
<evidence type="ECO:0000313" key="2">
    <source>
        <dbReference type="Proteomes" id="UP000824120"/>
    </source>
</evidence>
<reference evidence="1 2" key="1">
    <citation type="submission" date="2020-09" db="EMBL/GenBank/DDBJ databases">
        <title>De no assembly of potato wild relative species, Solanum commersonii.</title>
        <authorList>
            <person name="Cho K."/>
        </authorList>
    </citation>
    <scope>NUCLEOTIDE SEQUENCE [LARGE SCALE GENOMIC DNA]</scope>
    <source>
        <strain evidence="1">LZ3.2</strain>
        <tissue evidence="1">Leaf</tissue>
    </source>
</reference>
<dbReference type="OrthoDB" id="1435097at2759"/>
<name>A0A9J5XUN4_SOLCO</name>
<evidence type="ECO:0000313" key="1">
    <source>
        <dbReference type="EMBL" id="KAG5590646.1"/>
    </source>
</evidence>